<proteinExistence type="predicted"/>
<reference evidence="1 2" key="1">
    <citation type="submission" date="2020-04" db="EMBL/GenBank/DDBJ databases">
        <title>Enterovirga sp. isolate from soil.</title>
        <authorList>
            <person name="Chea S."/>
            <person name="Kim D.-U."/>
        </authorList>
    </citation>
    <scope>NUCLEOTIDE SEQUENCE [LARGE SCALE GENOMIC DNA]</scope>
    <source>
        <strain evidence="1 2">DB1703</strain>
    </source>
</reference>
<sequence length="31" mass="3415">MLDDQAVLVLRVLHDSMDPFDLVEGNPNFGG</sequence>
<accession>A0A849IA34</accession>
<dbReference type="AlphaFoldDB" id="A0A849IA34"/>
<protein>
    <submittedName>
        <fullName evidence="1">Uncharacterized protein</fullName>
    </submittedName>
</protein>
<dbReference type="EMBL" id="JABEPP010000003">
    <property type="protein sequence ID" value="NNM73259.1"/>
    <property type="molecule type" value="Genomic_DNA"/>
</dbReference>
<dbReference type="Proteomes" id="UP000564885">
    <property type="component" value="Unassembled WGS sequence"/>
</dbReference>
<organism evidence="1 2">
    <name type="scientific">Enterovirga aerilata</name>
    <dbReference type="NCBI Taxonomy" id="2730920"/>
    <lineage>
        <taxon>Bacteria</taxon>
        <taxon>Pseudomonadati</taxon>
        <taxon>Pseudomonadota</taxon>
        <taxon>Alphaproteobacteria</taxon>
        <taxon>Hyphomicrobiales</taxon>
        <taxon>Methylobacteriaceae</taxon>
        <taxon>Enterovirga</taxon>
    </lineage>
</organism>
<name>A0A849IA34_9HYPH</name>
<keyword evidence="2" id="KW-1185">Reference proteome</keyword>
<evidence type="ECO:0000313" key="2">
    <source>
        <dbReference type="Proteomes" id="UP000564885"/>
    </source>
</evidence>
<gene>
    <name evidence="1" type="ORF">HJG44_12795</name>
</gene>
<evidence type="ECO:0000313" key="1">
    <source>
        <dbReference type="EMBL" id="NNM73259.1"/>
    </source>
</evidence>
<comment type="caution">
    <text evidence="1">The sequence shown here is derived from an EMBL/GenBank/DDBJ whole genome shotgun (WGS) entry which is preliminary data.</text>
</comment>